<evidence type="ECO:0000313" key="2">
    <source>
        <dbReference type="Proteomes" id="UP000070533"/>
    </source>
</evidence>
<proteinExistence type="predicted"/>
<gene>
    <name evidence="1" type="ORF">HMPREF3226_01420</name>
</gene>
<dbReference type="EMBL" id="LRQG01000100">
    <property type="protein sequence ID" value="KXA38978.1"/>
    <property type="molecule type" value="Genomic_DNA"/>
</dbReference>
<dbReference type="PATRIC" id="fig|28128.5.peg.1449"/>
<sequence>MESLPYVFVGISRTDIDPLFFVDEENEALLGVIMSPKNANL</sequence>
<protein>
    <submittedName>
        <fullName evidence="1">Uncharacterized protein</fullName>
    </submittedName>
</protein>
<organism evidence="1 2">
    <name type="scientific">Prevotella corporis</name>
    <dbReference type="NCBI Taxonomy" id="28128"/>
    <lineage>
        <taxon>Bacteria</taxon>
        <taxon>Pseudomonadati</taxon>
        <taxon>Bacteroidota</taxon>
        <taxon>Bacteroidia</taxon>
        <taxon>Bacteroidales</taxon>
        <taxon>Prevotellaceae</taxon>
        <taxon>Prevotella</taxon>
    </lineage>
</organism>
<dbReference type="AlphaFoldDB" id="A0A133Q7Z0"/>
<keyword evidence="2" id="KW-1185">Reference proteome</keyword>
<comment type="caution">
    <text evidence="1">The sequence shown here is derived from an EMBL/GenBank/DDBJ whole genome shotgun (WGS) entry which is preliminary data.</text>
</comment>
<name>A0A133Q7Z0_9BACT</name>
<accession>A0A133Q7Z0</accession>
<dbReference type="Proteomes" id="UP000070533">
    <property type="component" value="Unassembled WGS sequence"/>
</dbReference>
<evidence type="ECO:0000313" key="1">
    <source>
        <dbReference type="EMBL" id="KXA38978.1"/>
    </source>
</evidence>
<reference evidence="2" key="1">
    <citation type="submission" date="2016-01" db="EMBL/GenBank/DDBJ databases">
        <authorList>
            <person name="Mitreva M."/>
            <person name="Pepin K.H."/>
            <person name="Mihindukulasuriya K.A."/>
            <person name="Fulton R."/>
            <person name="Fronick C."/>
            <person name="O'Laughlin M."/>
            <person name="Miner T."/>
            <person name="Herter B."/>
            <person name="Rosa B.A."/>
            <person name="Cordes M."/>
            <person name="Tomlinson C."/>
            <person name="Wollam A."/>
            <person name="Palsikar V.B."/>
            <person name="Mardis E.R."/>
            <person name="Wilson R.K."/>
        </authorList>
    </citation>
    <scope>NUCLEOTIDE SEQUENCE [LARGE SCALE GENOMIC DNA]</scope>
    <source>
        <strain evidence="2">MJR7716</strain>
    </source>
</reference>